<dbReference type="InterPro" id="IPR013762">
    <property type="entry name" value="Integrase-like_cat_sf"/>
</dbReference>
<dbReference type="Proteomes" id="UP000183487">
    <property type="component" value="Unassembled WGS sequence"/>
</dbReference>
<dbReference type="InterPro" id="IPR002104">
    <property type="entry name" value="Integrase_catalytic"/>
</dbReference>
<keyword evidence="5" id="KW-1185">Reference proteome</keyword>
<evidence type="ECO:0000313" key="4">
    <source>
        <dbReference type="EMBL" id="SDR54291.1"/>
    </source>
</evidence>
<keyword evidence="1" id="KW-0229">DNA integration</keyword>
<evidence type="ECO:0000256" key="2">
    <source>
        <dbReference type="ARBA" id="ARBA00023172"/>
    </source>
</evidence>
<dbReference type="CDD" id="cd00397">
    <property type="entry name" value="DNA_BRE_C"/>
    <property type="match status" value="1"/>
</dbReference>
<name>A0A1H1JW16_9BURK</name>
<dbReference type="InterPro" id="IPR011010">
    <property type="entry name" value="DNA_brk_join_enz"/>
</dbReference>
<organism evidence="4 5">
    <name type="scientific">Paraburkholderia fungorum</name>
    <dbReference type="NCBI Taxonomy" id="134537"/>
    <lineage>
        <taxon>Bacteria</taxon>
        <taxon>Pseudomonadati</taxon>
        <taxon>Pseudomonadota</taxon>
        <taxon>Betaproteobacteria</taxon>
        <taxon>Burkholderiales</taxon>
        <taxon>Burkholderiaceae</taxon>
        <taxon>Paraburkholderia</taxon>
    </lineage>
</organism>
<accession>A0A1H1JW16</accession>
<sequence length="388" mass="43731">MVSCTPLSDATLTYRLWFAFTQVRIERNAVDADRNRSRDQLHTRRGYIGELVCFFSCAVIVRGKPMIALLVEACEAYKDFLALPSPALVGPKTARQLAYWRRFASDALAPESQRYATRALRAAFTWLVDVRYLAGNPWNAVNDPRVVRREAPISIDRALPRDLWERARHFMDRACAPADAKQWRIARALLLRMGESGLRREEAASAQRDKLRVSPHSAGVDPVWALTVVGKRNRERTVPVSPATVSALCAHWRDRDRAFDDPASTAPLLAPLVVPGSRVAEARHSDGTQPGYTRHGLWKLVRRAMEGMLREMEDLSETDRMSLHQASPHAFRHTFGTHAAVEEVPIDVIQRALGHASMQTTSICVQAEQRRMADEFESFIRVGQTRAT</sequence>
<keyword evidence="2" id="KW-0233">DNA recombination</keyword>
<evidence type="ECO:0000259" key="3">
    <source>
        <dbReference type="PROSITE" id="PS51898"/>
    </source>
</evidence>
<evidence type="ECO:0000313" key="5">
    <source>
        <dbReference type="Proteomes" id="UP000183487"/>
    </source>
</evidence>
<protein>
    <submittedName>
        <fullName evidence="4">Site-specific recombinase XerD</fullName>
    </submittedName>
</protein>
<feature type="domain" description="Tyr recombinase" evidence="3">
    <location>
        <begin position="154"/>
        <end position="377"/>
    </location>
</feature>
<dbReference type="Pfam" id="PF00589">
    <property type="entry name" value="Phage_integrase"/>
    <property type="match status" value="1"/>
</dbReference>
<dbReference type="SUPFAM" id="SSF56349">
    <property type="entry name" value="DNA breaking-rejoining enzymes"/>
    <property type="match status" value="1"/>
</dbReference>
<dbReference type="Gene3D" id="1.10.443.10">
    <property type="entry name" value="Intergrase catalytic core"/>
    <property type="match status" value="1"/>
</dbReference>
<dbReference type="GO" id="GO:0015074">
    <property type="term" value="P:DNA integration"/>
    <property type="evidence" value="ECO:0007669"/>
    <property type="project" value="UniProtKB-KW"/>
</dbReference>
<dbReference type="PANTHER" id="PTHR30349">
    <property type="entry name" value="PHAGE INTEGRASE-RELATED"/>
    <property type="match status" value="1"/>
</dbReference>
<dbReference type="InterPro" id="IPR050090">
    <property type="entry name" value="Tyrosine_recombinase_XerCD"/>
</dbReference>
<dbReference type="AlphaFoldDB" id="A0A1H1JW16"/>
<evidence type="ECO:0000256" key="1">
    <source>
        <dbReference type="ARBA" id="ARBA00022908"/>
    </source>
</evidence>
<dbReference type="EMBL" id="FNKP01000004">
    <property type="protein sequence ID" value="SDR54291.1"/>
    <property type="molecule type" value="Genomic_DNA"/>
</dbReference>
<proteinExistence type="predicted"/>
<dbReference type="PROSITE" id="PS51898">
    <property type="entry name" value="TYR_RECOMBINASE"/>
    <property type="match status" value="1"/>
</dbReference>
<dbReference type="GO" id="GO:0006310">
    <property type="term" value="P:DNA recombination"/>
    <property type="evidence" value="ECO:0007669"/>
    <property type="project" value="UniProtKB-KW"/>
</dbReference>
<reference evidence="5" key="1">
    <citation type="submission" date="2016-10" db="EMBL/GenBank/DDBJ databases">
        <authorList>
            <person name="Varghese N."/>
        </authorList>
    </citation>
    <scope>NUCLEOTIDE SEQUENCE [LARGE SCALE GENOMIC DNA]</scope>
    <source>
        <strain evidence="5">GAS106B</strain>
    </source>
</reference>
<dbReference type="PANTHER" id="PTHR30349:SF64">
    <property type="entry name" value="PROPHAGE INTEGRASE INTD-RELATED"/>
    <property type="match status" value="1"/>
</dbReference>
<dbReference type="GO" id="GO:0003677">
    <property type="term" value="F:DNA binding"/>
    <property type="evidence" value="ECO:0007669"/>
    <property type="project" value="InterPro"/>
</dbReference>
<gene>
    <name evidence="4" type="ORF">SAMN05443245_7395</name>
</gene>